<comment type="subcellular location">
    <subcellularLocation>
        <location evidence="6">Cell membrane</location>
        <topology evidence="6">Multi-pass membrane protein</topology>
    </subcellularLocation>
    <subcellularLocation>
        <location evidence="1">Membrane</location>
        <topology evidence="1">Multi-pass membrane protein</topology>
    </subcellularLocation>
</comment>
<dbReference type="PANTHER" id="PTHR11706:SF33">
    <property type="entry name" value="NATURAL RESISTANCE-ASSOCIATED MACROPHAGE PROTEIN 2"/>
    <property type="match status" value="1"/>
</dbReference>
<keyword evidence="3 6" id="KW-0812">Transmembrane</keyword>
<keyword evidence="6" id="KW-0406">Ion transport</keyword>
<evidence type="ECO:0000256" key="4">
    <source>
        <dbReference type="ARBA" id="ARBA00022989"/>
    </source>
</evidence>
<dbReference type="Proteomes" id="UP001628078">
    <property type="component" value="Unassembled WGS sequence"/>
</dbReference>
<feature type="transmembrane region" description="Helical" evidence="6">
    <location>
        <begin position="245"/>
        <end position="264"/>
    </location>
</feature>
<proteinExistence type="inferred from homology"/>
<dbReference type="Pfam" id="PF01566">
    <property type="entry name" value="Nramp"/>
    <property type="match status" value="1"/>
</dbReference>
<evidence type="ECO:0000256" key="2">
    <source>
        <dbReference type="ARBA" id="ARBA00022448"/>
    </source>
</evidence>
<dbReference type="RefSeq" id="WP_407883812.1">
    <property type="nucleotide sequence ID" value="NZ_BQXO01000003.1"/>
</dbReference>
<keyword evidence="4 6" id="KW-1133">Transmembrane helix</keyword>
<keyword evidence="9" id="KW-1185">Reference proteome</keyword>
<sequence length="478" mass="52294">MSKKHDKKRDKKRDLAFDTGETTSEVSNHDRKHFVNTTGDHAKSLDEVNGSILVPQHAGYFRTLMAYTGPGALIAVGYMDPGNWITSIAGGAQYKYALISVILLSSLIAMLLQAMSARLGIVTGKDLAQMTRERTSKGMGIFLWVITELAIMATDVAEIIGSGIALELLFGFPLIVGLIITAFDVLLLLVLMKMGFRKIEAIVATLVAVILFVFLYEVILARPDVPEIFAGFVPHPGQLLTHKPMLYLALGIVGATVMPHDLYLGSSISQTRALDRNDRDSVKKAIRFTVADSNIQLTIAFVVNCLLLILGAALFFGTHSELGRFVDLYNALSNSKIVGAIASPLLSMLFAIALLASGQSSTITGTLAGQIIMEGFIHLRIPLWAQRLLTRLMSITPVLVFAIIYKGNEAKIENLLTFSQVFLSVALPFAMVPLVLFTSNRELMGEFKNRPWVNWTAWIVTAILIVLNLWLIVGVFTG</sequence>
<dbReference type="EMBL" id="BQXO01000003">
    <property type="protein sequence ID" value="GKT06025.1"/>
    <property type="molecule type" value="Genomic_DNA"/>
</dbReference>
<keyword evidence="2 6" id="KW-0813">Transport</keyword>
<feature type="transmembrane region" description="Helical" evidence="6">
    <location>
        <begin position="199"/>
        <end position="219"/>
    </location>
</feature>
<protein>
    <recommendedName>
        <fullName evidence="6">Divalent metal cation transporter MntH</fullName>
    </recommendedName>
</protein>
<feature type="transmembrane region" description="Helical" evidence="6">
    <location>
        <begin position="337"/>
        <end position="356"/>
    </location>
</feature>
<feature type="transmembrane region" description="Helical" evidence="6">
    <location>
        <begin position="170"/>
        <end position="192"/>
    </location>
</feature>
<comment type="similarity">
    <text evidence="6">Belongs to the NRAMP family.</text>
</comment>
<evidence type="ECO:0000256" key="5">
    <source>
        <dbReference type="ARBA" id="ARBA00023136"/>
    </source>
</evidence>
<reference evidence="8 9" key="1">
    <citation type="submission" date="2022-03" db="EMBL/GenBank/DDBJ databases">
        <title>Draft genome sequence of Furfurilactobacillus curtus JCM 31185.</title>
        <authorList>
            <person name="Suzuki S."/>
            <person name="Endo A."/>
            <person name="Kajikawa A."/>
        </authorList>
    </citation>
    <scope>NUCLEOTIDE SEQUENCE [LARGE SCALE GENOMIC DNA]</scope>
    <source>
        <strain evidence="8 9">JCM 31185</strain>
    </source>
</reference>
<feature type="transmembrane region" description="Helical" evidence="6">
    <location>
        <begin position="388"/>
        <end position="405"/>
    </location>
</feature>
<evidence type="ECO:0000256" key="3">
    <source>
        <dbReference type="ARBA" id="ARBA00022692"/>
    </source>
</evidence>
<feature type="transmembrane region" description="Helical" evidence="6">
    <location>
        <begin position="98"/>
        <end position="121"/>
    </location>
</feature>
<keyword evidence="5 6" id="KW-0472">Membrane</keyword>
<feature type="transmembrane region" description="Helical" evidence="6">
    <location>
        <begin position="417"/>
        <end position="440"/>
    </location>
</feature>
<dbReference type="PRINTS" id="PR00447">
    <property type="entry name" value="NATRESASSCMP"/>
</dbReference>
<dbReference type="NCBIfam" id="TIGR01197">
    <property type="entry name" value="nramp"/>
    <property type="match status" value="1"/>
</dbReference>
<feature type="region of interest" description="Disordered" evidence="7">
    <location>
        <begin position="1"/>
        <end position="31"/>
    </location>
</feature>
<organism evidence="8 9">
    <name type="scientific">Furfurilactobacillus curtus</name>
    <dbReference type="NCBI Taxonomy" id="1746200"/>
    <lineage>
        <taxon>Bacteria</taxon>
        <taxon>Bacillati</taxon>
        <taxon>Bacillota</taxon>
        <taxon>Bacilli</taxon>
        <taxon>Lactobacillales</taxon>
        <taxon>Lactobacillaceae</taxon>
        <taxon>Furfurilactobacillus</taxon>
    </lineage>
</organism>
<name>A0ABQ5JP50_9LACO</name>
<dbReference type="NCBIfam" id="NF037982">
    <property type="entry name" value="Nramp_1"/>
    <property type="match status" value="1"/>
</dbReference>
<evidence type="ECO:0000313" key="9">
    <source>
        <dbReference type="Proteomes" id="UP001628078"/>
    </source>
</evidence>
<feature type="transmembrane region" description="Helical" evidence="6">
    <location>
        <begin position="452"/>
        <end position="476"/>
    </location>
</feature>
<comment type="function">
    <text evidence="6">H(+)-stimulated, divalent metal cation uptake system.</text>
</comment>
<feature type="transmembrane region" description="Helical" evidence="6">
    <location>
        <begin position="297"/>
        <end position="317"/>
    </location>
</feature>
<feature type="transmembrane region" description="Helical" evidence="6">
    <location>
        <begin position="59"/>
        <end position="78"/>
    </location>
</feature>
<accession>A0ABQ5JP50</accession>
<dbReference type="InterPro" id="IPR001046">
    <property type="entry name" value="NRAMP_fam"/>
</dbReference>
<feature type="transmembrane region" description="Helical" evidence="6">
    <location>
        <begin position="141"/>
        <end position="164"/>
    </location>
</feature>
<gene>
    <name evidence="6 8" type="primary">mntH</name>
    <name evidence="8" type="ORF">JCM31185_13130</name>
</gene>
<keyword evidence="6" id="KW-0769">Symport</keyword>
<feature type="compositionally biased region" description="Basic residues" evidence="7">
    <location>
        <begin position="1"/>
        <end position="11"/>
    </location>
</feature>
<keyword evidence="6" id="KW-1003">Cell membrane</keyword>
<evidence type="ECO:0000256" key="7">
    <source>
        <dbReference type="SAM" id="MobiDB-lite"/>
    </source>
</evidence>
<evidence type="ECO:0000256" key="1">
    <source>
        <dbReference type="ARBA" id="ARBA00004141"/>
    </source>
</evidence>
<comment type="caution">
    <text evidence="8">The sequence shown here is derived from an EMBL/GenBank/DDBJ whole genome shotgun (WGS) entry which is preliminary data.</text>
</comment>
<evidence type="ECO:0000313" key="8">
    <source>
        <dbReference type="EMBL" id="GKT06025.1"/>
    </source>
</evidence>
<evidence type="ECO:0000256" key="6">
    <source>
        <dbReference type="HAMAP-Rule" id="MF_00221"/>
    </source>
</evidence>
<dbReference type="PANTHER" id="PTHR11706">
    <property type="entry name" value="SOLUTE CARRIER PROTEIN FAMILY 11 MEMBER"/>
    <property type="match status" value="1"/>
</dbReference>
<dbReference type="NCBIfam" id="NF001923">
    <property type="entry name" value="PRK00701.1"/>
    <property type="match status" value="1"/>
</dbReference>
<dbReference type="HAMAP" id="MF_00221">
    <property type="entry name" value="NRAMP"/>
    <property type="match status" value="1"/>
</dbReference>